<dbReference type="InterPro" id="IPR025510">
    <property type="entry name" value="DUF4397"/>
</dbReference>
<accession>A0A501VXA8</accession>
<dbReference type="Proteomes" id="UP000316727">
    <property type="component" value="Unassembled WGS sequence"/>
</dbReference>
<dbReference type="OrthoDB" id="9792011at2"/>
<evidence type="ECO:0000313" key="4">
    <source>
        <dbReference type="Proteomes" id="UP000316727"/>
    </source>
</evidence>
<dbReference type="Pfam" id="PF14344">
    <property type="entry name" value="DUF4397"/>
    <property type="match status" value="1"/>
</dbReference>
<reference evidence="3 4" key="1">
    <citation type="submission" date="2019-06" db="EMBL/GenBank/DDBJ databases">
        <title>A novel bacterium of genus Pontibacter, isolated from marine sediment.</title>
        <authorList>
            <person name="Huang H."/>
            <person name="Mo K."/>
            <person name="Hu Y."/>
        </authorList>
    </citation>
    <scope>NUCLEOTIDE SEQUENCE [LARGE SCALE GENOMIC DNA]</scope>
    <source>
        <strain evidence="3 4">HB172049</strain>
    </source>
</reference>
<gene>
    <name evidence="3" type="ORF">FJM65_19565</name>
</gene>
<keyword evidence="4" id="KW-1185">Reference proteome</keyword>
<dbReference type="EMBL" id="VFRQ01000016">
    <property type="protein sequence ID" value="TPE41045.1"/>
    <property type="molecule type" value="Genomic_DNA"/>
</dbReference>
<organism evidence="3 4">
    <name type="scientific">Pontibacter mangrovi</name>
    <dbReference type="NCBI Taxonomy" id="2589816"/>
    <lineage>
        <taxon>Bacteria</taxon>
        <taxon>Pseudomonadati</taxon>
        <taxon>Bacteroidota</taxon>
        <taxon>Cytophagia</taxon>
        <taxon>Cytophagales</taxon>
        <taxon>Hymenobacteraceae</taxon>
        <taxon>Pontibacter</taxon>
    </lineage>
</organism>
<dbReference type="AlphaFoldDB" id="A0A501VXA8"/>
<keyword evidence="1" id="KW-0732">Signal</keyword>
<name>A0A501VXA8_9BACT</name>
<comment type="caution">
    <text evidence="3">The sequence shown here is derived from an EMBL/GenBank/DDBJ whole genome shotgun (WGS) entry which is preliminary data.</text>
</comment>
<feature type="chain" id="PRO_5021496118" evidence="1">
    <location>
        <begin position="22"/>
        <end position="239"/>
    </location>
</feature>
<feature type="signal peptide" evidence="1">
    <location>
        <begin position="1"/>
        <end position="21"/>
    </location>
</feature>
<evidence type="ECO:0000256" key="1">
    <source>
        <dbReference type="SAM" id="SignalP"/>
    </source>
</evidence>
<evidence type="ECO:0000259" key="2">
    <source>
        <dbReference type="Pfam" id="PF14344"/>
    </source>
</evidence>
<protein>
    <submittedName>
        <fullName evidence="3">DUF4397 domain-containing protein</fullName>
    </submittedName>
</protein>
<feature type="domain" description="DUF4397" evidence="2">
    <location>
        <begin position="42"/>
        <end position="156"/>
    </location>
</feature>
<dbReference type="PROSITE" id="PS51257">
    <property type="entry name" value="PROKAR_LIPOPROTEIN"/>
    <property type="match status" value="1"/>
</dbReference>
<proteinExistence type="predicted"/>
<evidence type="ECO:0000313" key="3">
    <source>
        <dbReference type="EMBL" id="TPE41045.1"/>
    </source>
</evidence>
<sequence>MLHLFKRSLLNKVTLSLLCLASVSLTGCMDNEPDMPEPTPVAYTSFYHGSPDAPAMDVQVNSQVVFNQSLPYSTYTGYVTLNTGSTNFKFTPSNASNAYLDTTLNLKQGQAFSLFAINTLDDMELLVVQDSVKTPADGKAALRVVHLSPDAEAVDVVAIGDKEVPFSSDLAFKDITLFHEFDAGRYDLEVKAAGSDEELLTVPKASFEAGRAYTLVIRGFAFPPSGNTNALAGQIFRNY</sequence>